<dbReference type="PRINTS" id="PR00723">
    <property type="entry name" value="SUBTILISIN"/>
</dbReference>
<feature type="region of interest" description="Disordered" evidence="1">
    <location>
        <begin position="116"/>
        <end position="140"/>
    </location>
</feature>
<evidence type="ECO:0000256" key="1">
    <source>
        <dbReference type="SAM" id="MobiDB-lite"/>
    </source>
</evidence>
<organism evidence="2 3">
    <name type="scientific">Variovorax ginsengisoli</name>
    <dbReference type="NCBI Taxonomy" id="363844"/>
    <lineage>
        <taxon>Bacteria</taxon>
        <taxon>Pseudomonadati</taxon>
        <taxon>Pseudomonadota</taxon>
        <taxon>Betaproteobacteria</taxon>
        <taxon>Burkholderiales</taxon>
        <taxon>Comamonadaceae</taxon>
        <taxon>Variovorax</taxon>
    </lineage>
</organism>
<evidence type="ECO:0000313" key="2">
    <source>
        <dbReference type="EMBL" id="MDO1531114.1"/>
    </source>
</evidence>
<dbReference type="SUPFAM" id="SSF52743">
    <property type="entry name" value="Subtilisin-like"/>
    <property type="match status" value="1"/>
</dbReference>
<accession>A0ABT8RWV1</accession>
<reference evidence="2" key="1">
    <citation type="submission" date="2023-06" db="EMBL/GenBank/DDBJ databases">
        <authorList>
            <person name="Jiang Y."/>
            <person name="Liu Q."/>
        </authorList>
    </citation>
    <scope>NUCLEOTIDE SEQUENCE</scope>
    <source>
        <strain evidence="2">CGMCC 1.12090</strain>
    </source>
</reference>
<name>A0ABT8RWV1_9BURK</name>
<dbReference type="RefSeq" id="WP_301803184.1">
    <property type="nucleotide sequence ID" value="NZ_JAUJZH010000001.1"/>
</dbReference>
<proteinExistence type="predicted"/>
<dbReference type="InterPro" id="IPR015500">
    <property type="entry name" value="Peptidase_S8_subtilisin-rel"/>
</dbReference>
<evidence type="ECO:0000313" key="3">
    <source>
        <dbReference type="Proteomes" id="UP001169027"/>
    </source>
</evidence>
<dbReference type="Gene3D" id="2.60.120.1290">
    <property type="match status" value="1"/>
</dbReference>
<dbReference type="Gene3D" id="3.40.50.200">
    <property type="entry name" value="Peptidase S8/S53 domain"/>
    <property type="match status" value="1"/>
</dbReference>
<dbReference type="Proteomes" id="UP001169027">
    <property type="component" value="Unassembled WGS sequence"/>
</dbReference>
<dbReference type="InterPro" id="IPR036852">
    <property type="entry name" value="Peptidase_S8/S53_dom_sf"/>
</dbReference>
<keyword evidence="3" id="KW-1185">Reference proteome</keyword>
<gene>
    <name evidence="2" type="ORF">Q2T77_02350</name>
</gene>
<protein>
    <submittedName>
        <fullName evidence="2">S8 family serine peptidase</fullName>
    </submittedName>
</protein>
<dbReference type="EMBL" id="JAUKVY010000001">
    <property type="protein sequence ID" value="MDO1531114.1"/>
    <property type="molecule type" value="Genomic_DNA"/>
</dbReference>
<comment type="caution">
    <text evidence="2">The sequence shown here is derived from an EMBL/GenBank/DDBJ whole genome shotgun (WGS) entry which is preliminary data.</text>
</comment>
<sequence>MNPQRRSDGAASPTPAQPYLDWAIATNFAFLRPGDWIPLLVETYPLVTRSRFLGLEWLLDTHRKDVRIANLSTKSLPGEMELAGLNHYVILIRRTAALELTSGESWKQTIRMAEMGPPIPPGVPEEGPSPDAPASTTPDPTLAGDRVLIAVIDEGVAFAHPRFRTAGGMGSSTRIRYVWQQDVATPFNELTGGKIDSTVGGANKLDGGDEGVYRAIGDLKMDVDGYKPLAHRRSHGTNVLDLAAGFEPTDPDGMKRPIIVVGMPEAAVGDPASSTLVPHAYWGLLYIFWRALSMRKGDEELPVVVNISYGPHDGPHDGSTILERLMDSLVQLTPSLGIPMQIVLAAGNYRQSRAHASLTVPPAQARKLEWRLQPCTLTPSNMEIWLPSIAGAAVEVTLTVPDGRQFKVSPTALSAGDGTILAQYTYFPQRTLITLFASPTAADPWVDPPYLTVPSGRWSVTVKNISQMPLDIDAWIKRSDTPGGRRAKGRQSYFDDPRYRRFDDNSRPTEFDDPATTSYVKRQGTLSGIATGTRTFVIGAYQRQATPCAWIPALYSSEASRTMRAPDWLAPGDDSTACPGALSAGPRNGTRIAMRGTSVAAPQAARYYANQAGKPPPIPPPGALVPVSNRVPTADKPWVAGAGLMDLRPPLDRIWGNNRP</sequence>